<dbReference type="Proteomes" id="UP000245609">
    <property type="component" value="Unassembled WGS sequence"/>
</dbReference>
<accession>A0A2T9ZEY8</accession>
<dbReference type="EMBL" id="MBFS01000274">
    <property type="protein sequence ID" value="PVV03141.1"/>
    <property type="molecule type" value="Genomic_DNA"/>
</dbReference>
<comment type="caution">
    <text evidence="4">The sequence shown here is derived from an EMBL/GenBank/DDBJ whole genome shotgun (WGS) entry which is preliminary data.</text>
</comment>
<feature type="signal peptide" evidence="3">
    <location>
        <begin position="1"/>
        <end position="18"/>
    </location>
</feature>
<evidence type="ECO:0000313" key="4">
    <source>
        <dbReference type="EMBL" id="PVV03141.1"/>
    </source>
</evidence>
<feature type="region of interest" description="Disordered" evidence="2">
    <location>
        <begin position="95"/>
        <end position="120"/>
    </location>
</feature>
<evidence type="ECO:0000256" key="3">
    <source>
        <dbReference type="SAM" id="SignalP"/>
    </source>
</evidence>
<evidence type="ECO:0000256" key="2">
    <source>
        <dbReference type="SAM" id="MobiDB-lite"/>
    </source>
</evidence>
<keyword evidence="5" id="KW-1185">Reference proteome</keyword>
<name>A0A2T9ZEY8_9FUNG</name>
<protein>
    <submittedName>
        <fullName evidence="4">Uncharacterized protein</fullName>
    </submittedName>
</protein>
<dbReference type="STRING" id="133381.A0A2T9ZEY8"/>
<feature type="compositionally biased region" description="Polar residues" evidence="2">
    <location>
        <begin position="101"/>
        <end position="110"/>
    </location>
</feature>
<proteinExistence type="predicted"/>
<keyword evidence="1" id="KW-0175">Coiled coil</keyword>
<evidence type="ECO:0000256" key="1">
    <source>
        <dbReference type="SAM" id="Coils"/>
    </source>
</evidence>
<evidence type="ECO:0000313" key="5">
    <source>
        <dbReference type="Proteomes" id="UP000245609"/>
    </source>
</evidence>
<sequence>MKAAFCIILLGLLLIVSPFSIKNCLESPGYAKRGFYNNDRVQLSKKDLGGGSVYRKRWSTNDQMELERFKEKYVELLLMLQELGSKISELEKQKPLETQDKSMQQSNGISSDKLETEKESTEMVYNTVTETDTDNINISEEIIDASSEFNTSLTTYPSVSTVAPVLSTTSSYPSVSTVAPVLSTTSSYPSVSTVAPVLSTTSSYPSVSTVAPVLSTTSSYPSVSTVAPVLSTTSSYPSVSTVAPVLSTTSSYPSVSTVAPVLSTTSSYPSVSTVAPVLSTTSSYPSVSTVAPVLSTTSSYPSVSTVAPVLSTTSSYPSVSTVAPVLSTTSSYPSVSTVAPVLSTTSSYPSVSTVAPVLSTTSSYPSVSTVAPVLSTTSSYPSVSTVAPVLSTTSSYPSVSTVAPVLSTTSSYPSVSTVAPVLSTTSAIEVAPTDTSSYLPVISTAPVLSSDLPTVDTVEEITSSAPPLTVPTVHIELTTELDFSDRFPTQTFQLPSNIAALYSSSSMGTTFVNDQPTMVSFFQTFLDSGNIGGAINPDESNPAPSQNEVNLALNTAEATIVSEIAQPSTESQIMVQAEGIIEDNLDTTEVLAADESSTYDTSIIDAVSEENLAP</sequence>
<organism evidence="4 5">
    <name type="scientific">Smittium megazygosporum</name>
    <dbReference type="NCBI Taxonomy" id="133381"/>
    <lineage>
        <taxon>Eukaryota</taxon>
        <taxon>Fungi</taxon>
        <taxon>Fungi incertae sedis</taxon>
        <taxon>Zoopagomycota</taxon>
        <taxon>Kickxellomycotina</taxon>
        <taxon>Harpellomycetes</taxon>
        <taxon>Harpellales</taxon>
        <taxon>Legeriomycetaceae</taxon>
        <taxon>Smittium</taxon>
    </lineage>
</organism>
<gene>
    <name evidence="4" type="ORF">BB560_002391</name>
</gene>
<reference evidence="4 5" key="1">
    <citation type="journal article" date="2018" name="MBio">
        <title>Comparative Genomics Reveals the Core Gene Toolbox for the Fungus-Insect Symbiosis.</title>
        <authorList>
            <person name="Wang Y."/>
            <person name="Stata M."/>
            <person name="Wang W."/>
            <person name="Stajich J.E."/>
            <person name="White M.M."/>
            <person name="Moncalvo J.M."/>
        </authorList>
    </citation>
    <scope>NUCLEOTIDE SEQUENCE [LARGE SCALE GENOMIC DNA]</scope>
    <source>
        <strain evidence="4 5">SC-DP-2</strain>
    </source>
</reference>
<dbReference type="AlphaFoldDB" id="A0A2T9ZEY8"/>
<feature type="coiled-coil region" evidence="1">
    <location>
        <begin position="66"/>
        <end position="93"/>
    </location>
</feature>
<feature type="chain" id="PRO_5015781899" evidence="3">
    <location>
        <begin position="19"/>
        <end position="614"/>
    </location>
</feature>
<keyword evidence="3" id="KW-0732">Signal</keyword>